<evidence type="ECO:0000256" key="3">
    <source>
        <dbReference type="ARBA" id="ARBA00022741"/>
    </source>
</evidence>
<evidence type="ECO:0000256" key="10">
    <source>
        <dbReference type="ARBA" id="ARBA00061052"/>
    </source>
</evidence>
<dbReference type="CDD" id="cd03709">
    <property type="entry name" value="lepA_C"/>
    <property type="match status" value="1"/>
</dbReference>
<dbReference type="FunFam" id="3.30.70.240:FF:000007">
    <property type="entry name" value="Translation factor GUF1, mitochondrial"/>
    <property type="match status" value="1"/>
</dbReference>
<dbReference type="OrthoDB" id="9804431at2"/>
<dbReference type="SUPFAM" id="SSF52540">
    <property type="entry name" value="P-loop containing nucleoside triphosphate hydrolases"/>
    <property type="match status" value="1"/>
</dbReference>
<evidence type="ECO:0000256" key="5">
    <source>
        <dbReference type="ARBA" id="ARBA00022917"/>
    </source>
</evidence>
<evidence type="ECO:0000256" key="11">
    <source>
        <dbReference type="ARBA" id="ARBA00066744"/>
    </source>
</evidence>
<dbReference type="GO" id="GO:0005525">
    <property type="term" value="F:GTP binding"/>
    <property type="evidence" value="ECO:0007669"/>
    <property type="project" value="UniProtKB-UniRule"/>
</dbReference>
<keyword evidence="2 12" id="KW-1003">Cell membrane</keyword>
<dbReference type="RefSeq" id="WP_142526069.1">
    <property type="nucleotide sequence ID" value="NZ_CABFUZ020000259.1"/>
</dbReference>
<dbReference type="NCBIfam" id="TIGR00231">
    <property type="entry name" value="small_GTP"/>
    <property type="match status" value="1"/>
</dbReference>
<dbReference type="GO" id="GO:0003746">
    <property type="term" value="F:translation elongation factor activity"/>
    <property type="evidence" value="ECO:0007669"/>
    <property type="project" value="UniProtKB-UniRule"/>
</dbReference>
<dbReference type="InterPro" id="IPR000795">
    <property type="entry name" value="T_Tr_GTP-bd_dom"/>
</dbReference>
<dbReference type="Gene3D" id="3.30.70.240">
    <property type="match status" value="1"/>
</dbReference>
<dbReference type="InterPro" id="IPR005225">
    <property type="entry name" value="Small_GTP-bd"/>
</dbReference>
<evidence type="ECO:0000259" key="13">
    <source>
        <dbReference type="PROSITE" id="PS51722"/>
    </source>
</evidence>
<comment type="similarity">
    <text evidence="10">Belongs to the GTP-binding elongation factor family. LepA subfamily.</text>
</comment>
<accession>A0A5E6MHI5</accession>
<evidence type="ECO:0000256" key="8">
    <source>
        <dbReference type="ARBA" id="ARBA00050293"/>
    </source>
</evidence>
<evidence type="ECO:0000256" key="9">
    <source>
        <dbReference type="ARBA" id="ARBA00057626"/>
    </source>
</evidence>
<comment type="catalytic activity">
    <reaction evidence="8 12">
        <text>GTP + H2O = GDP + phosphate + H(+)</text>
        <dbReference type="Rhea" id="RHEA:19669"/>
        <dbReference type="ChEBI" id="CHEBI:15377"/>
        <dbReference type="ChEBI" id="CHEBI:15378"/>
        <dbReference type="ChEBI" id="CHEBI:37565"/>
        <dbReference type="ChEBI" id="CHEBI:43474"/>
        <dbReference type="ChEBI" id="CHEBI:58189"/>
        <dbReference type="EC" id="3.6.5.n1"/>
    </reaction>
</comment>
<dbReference type="CDD" id="cd03699">
    <property type="entry name" value="EF4_II"/>
    <property type="match status" value="1"/>
</dbReference>
<proteinExistence type="inferred from homology"/>
<keyword evidence="6 12" id="KW-0342">GTP-binding</keyword>
<evidence type="ECO:0000313" key="14">
    <source>
        <dbReference type="EMBL" id="VVM08484.1"/>
    </source>
</evidence>
<dbReference type="FunFam" id="3.30.70.870:FF:000004">
    <property type="entry name" value="Translation factor GUF1, mitochondrial"/>
    <property type="match status" value="1"/>
</dbReference>
<evidence type="ECO:0000256" key="4">
    <source>
        <dbReference type="ARBA" id="ARBA00022801"/>
    </source>
</evidence>
<dbReference type="NCBIfam" id="TIGR01393">
    <property type="entry name" value="lepA"/>
    <property type="match status" value="1"/>
</dbReference>
<keyword evidence="4 12" id="KW-0378">Hydrolase</keyword>
<dbReference type="SUPFAM" id="SSF54980">
    <property type="entry name" value="EF-G C-terminal domain-like"/>
    <property type="match status" value="2"/>
</dbReference>
<dbReference type="InterPro" id="IPR038363">
    <property type="entry name" value="LepA_C_sf"/>
</dbReference>
<feature type="binding site" evidence="12">
    <location>
        <begin position="17"/>
        <end position="22"/>
    </location>
    <ligand>
        <name>GTP</name>
        <dbReference type="ChEBI" id="CHEBI:37565"/>
    </ligand>
</feature>
<dbReference type="EMBL" id="CABFUZ020000259">
    <property type="protein sequence ID" value="VVM08484.1"/>
    <property type="molecule type" value="Genomic_DNA"/>
</dbReference>
<dbReference type="InterPro" id="IPR013842">
    <property type="entry name" value="LepA_CTD"/>
</dbReference>
<dbReference type="Pfam" id="PF00009">
    <property type="entry name" value="GTP_EFTU"/>
    <property type="match status" value="1"/>
</dbReference>
<dbReference type="Gene3D" id="3.30.70.870">
    <property type="entry name" value="Elongation Factor G (Translational Gtpase), domain 3"/>
    <property type="match status" value="1"/>
</dbReference>
<comment type="subcellular location">
    <subcellularLocation>
        <location evidence="12">Cell membrane</location>
        <topology evidence="12">Peripheral membrane protein</topology>
        <orientation evidence="12">Cytoplasmic side</orientation>
    </subcellularLocation>
</comment>
<feature type="domain" description="Tr-type G" evidence="13">
    <location>
        <begin position="5"/>
        <end position="187"/>
    </location>
</feature>
<evidence type="ECO:0000256" key="6">
    <source>
        <dbReference type="ARBA" id="ARBA00023134"/>
    </source>
</evidence>
<evidence type="ECO:0000256" key="1">
    <source>
        <dbReference type="ARBA" id="ARBA00005454"/>
    </source>
</evidence>
<dbReference type="Pfam" id="PF14492">
    <property type="entry name" value="EFG_III"/>
    <property type="match status" value="1"/>
</dbReference>
<dbReference type="AlphaFoldDB" id="A0A5E6MHI5"/>
<dbReference type="Proteomes" id="UP000381693">
    <property type="component" value="Unassembled WGS sequence"/>
</dbReference>
<dbReference type="HAMAP" id="MF_00071">
    <property type="entry name" value="LepA"/>
    <property type="match status" value="1"/>
</dbReference>
<dbReference type="GO" id="GO:0043022">
    <property type="term" value="F:ribosome binding"/>
    <property type="evidence" value="ECO:0007669"/>
    <property type="project" value="UniProtKB-UniRule"/>
</dbReference>
<sequence>MFPPARIRNFCIIAHVDHGKTTLSDRLLQATKTIPERQMQDQLLDSMDLERERGITIKAHPVTMRYEAEDGESYQLNLIDTPGHVDFSYEVSRSLSACEGALLVIDAAQGVQAQTVANVHLATRQNLHLIPVINKIDLPTANPAAVKRQLEEVLAIPGEEAVLASAKEGIGIAEILEAVVRRIPPPQPFPDGIIRALVFDSVFDPYRGVVLYVRVRSGELARGQKILLMATQSVYEIKEVGVFNPKMAPQERLEAGATGYVIANMKSPLEVKIGDTLTSAHHPASEPLARFQEARPMVFSGIYPLNPADFEKLKTALSKLQINDPAIVFTQESSAALGSGLRCGFLGLLHMEIVQERLRREHEVEILATYPSVVYQVHLTNGKLLEVDNPLRMPDPSMIESIAEPTVRAFLLIPTERIGEILQLVLEKRGICESTESAGENRVMLRCRIPLSEILVDFNDRLKSLTRGYGSMDYEPAPYQTEDLIKLDILVNGEPVEAFSCIVARSRAESRGRAILSKLRELIPRHLFKIALQAAVGSKILAREDIGSVGKNVTAKCYGGDITRKRKLLEKQKEGKKRMKTFGRVDIPQEAFLQILKTEAGT</sequence>
<protein>
    <recommendedName>
        <fullName evidence="11 12">Elongation factor 4</fullName>
        <shortName evidence="12">EF-4</shortName>
        <ecNumber evidence="11 12">3.6.5.n1</ecNumber>
    </recommendedName>
    <alternativeName>
        <fullName evidence="12">Ribosomal back-translocase LepA</fullName>
    </alternativeName>
</protein>
<dbReference type="PROSITE" id="PS51722">
    <property type="entry name" value="G_TR_2"/>
    <property type="match status" value="1"/>
</dbReference>
<dbReference type="GO" id="GO:0005886">
    <property type="term" value="C:plasma membrane"/>
    <property type="evidence" value="ECO:0007669"/>
    <property type="project" value="UniProtKB-SubCell"/>
</dbReference>
<comment type="similarity">
    <text evidence="1 12">Belongs to the TRAFAC class translation factor GTPase superfamily. Classic translation factor GTPase family. LepA subfamily.</text>
</comment>
<organism evidence="14 15">
    <name type="scientific">Methylacidimicrobium cyclopophantes</name>
    <dbReference type="NCBI Taxonomy" id="1041766"/>
    <lineage>
        <taxon>Bacteria</taxon>
        <taxon>Pseudomonadati</taxon>
        <taxon>Verrucomicrobiota</taxon>
        <taxon>Methylacidimicrobium</taxon>
    </lineage>
</organism>
<dbReference type="Gene3D" id="2.40.30.10">
    <property type="entry name" value="Translation factors"/>
    <property type="match status" value="1"/>
</dbReference>
<dbReference type="Pfam" id="PF06421">
    <property type="entry name" value="LepA_C"/>
    <property type="match status" value="1"/>
</dbReference>
<dbReference type="InterPro" id="IPR027417">
    <property type="entry name" value="P-loop_NTPase"/>
</dbReference>
<name>A0A5E6MHI5_9BACT</name>
<comment type="function">
    <text evidence="9 12">Required for accurate and efficient protein synthesis under certain stress conditions. May act as a fidelity factor of the translation reaction, by catalyzing a one-codon backward translocation of tRNAs on improperly translocated ribosomes. Back-translocation proceeds from a post-translocation (POST) complex to a pre-translocation (PRE) complex, thus giving elongation factor G a second chance to translocate the tRNAs correctly. Binds to ribosomes in a GTP-dependent manner.</text>
</comment>
<evidence type="ECO:0000256" key="7">
    <source>
        <dbReference type="ARBA" id="ARBA00023136"/>
    </source>
</evidence>
<dbReference type="FunFam" id="2.40.30.10:FF:000015">
    <property type="entry name" value="Translation factor GUF1, mitochondrial"/>
    <property type="match status" value="1"/>
</dbReference>
<dbReference type="Pfam" id="PF03144">
    <property type="entry name" value="GTP_EFTU_D2"/>
    <property type="match status" value="1"/>
</dbReference>
<dbReference type="Gene3D" id="3.30.70.2570">
    <property type="entry name" value="Elongation factor 4, C-terminal domain"/>
    <property type="match status" value="1"/>
</dbReference>
<dbReference type="CDD" id="cd01890">
    <property type="entry name" value="LepA"/>
    <property type="match status" value="1"/>
</dbReference>
<dbReference type="PANTHER" id="PTHR43512:SF4">
    <property type="entry name" value="TRANSLATION FACTOR GUF1 HOMOLOG, CHLOROPLASTIC"/>
    <property type="match status" value="1"/>
</dbReference>
<keyword evidence="3 12" id="KW-0547">Nucleotide-binding</keyword>
<feature type="binding site" evidence="12">
    <location>
        <begin position="134"/>
        <end position="137"/>
    </location>
    <ligand>
        <name>GTP</name>
        <dbReference type="ChEBI" id="CHEBI:37565"/>
    </ligand>
</feature>
<dbReference type="InterPro" id="IPR006297">
    <property type="entry name" value="EF-4"/>
</dbReference>
<comment type="caution">
    <text evidence="14">The sequence shown here is derived from an EMBL/GenBank/DDBJ whole genome shotgun (WGS) entry which is preliminary data.</text>
</comment>
<dbReference type="Pfam" id="PF00679">
    <property type="entry name" value="EFG_C"/>
    <property type="match status" value="1"/>
</dbReference>
<dbReference type="GO" id="GO:0003924">
    <property type="term" value="F:GTPase activity"/>
    <property type="evidence" value="ECO:0007669"/>
    <property type="project" value="UniProtKB-UniRule"/>
</dbReference>
<dbReference type="InterPro" id="IPR035654">
    <property type="entry name" value="LepA_IV"/>
</dbReference>
<dbReference type="FunFam" id="3.30.70.2570:FF:000001">
    <property type="entry name" value="Translation factor GUF1, mitochondrial"/>
    <property type="match status" value="1"/>
</dbReference>
<evidence type="ECO:0000256" key="2">
    <source>
        <dbReference type="ARBA" id="ARBA00022475"/>
    </source>
</evidence>
<keyword evidence="7 12" id="KW-0472">Membrane</keyword>
<evidence type="ECO:0000313" key="15">
    <source>
        <dbReference type="Proteomes" id="UP000381693"/>
    </source>
</evidence>
<dbReference type="Gene3D" id="3.40.50.300">
    <property type="entry name" value="P-loop containing nucleotide triphosphate hydrolases"/>
    <property type="match status" value="1"/>
</dbReference>
<dbReference type="InterPro" id="IPR041095">
    <property type="entry name" value="EFG_II"/>
</dbReference>
<keyword evidence="5 12" id="KW-0648">Protein biosynthesis</keyword>
<keyword evidence="15" id="KW-1185">Reference proteome</keyword>
<dbReference type="PANTHER" id="PTHR43512">
    <property type="entry name" value="TRANSLATION FACTOR GUF1-RELATED"/>
    <property type="match status" value="1"/>
</dbReference>
<keyword evidence="14" id="KW-0251">Elongation factor</keyword>
<dbReference type="InterPro" id="IPR004161">
    <property type="entry name" value="EFTu-like_2"/>
</dbReference>
<dbReference type="FunFam" id="3.40.50.300:FF:000078">
    <property type="entry name" value="Elongation factor 4"/>
    <property type="match status" value="1"/>
</dbReference>
<dbReference type="PRINTS" id="PR00315">
    <property type="entry name" value="ELONGATNFCT"/>
</dbReference>
<dbReference type="GO" id="GO:0045727">
    <property type="term" value="P:positive regulation of translation"/>
    <property type="evidence" value="ECO:0007669"/>
    <property type="project" value="UniProtKB-UniRule"/>
</dbReference>
<dbReference type="SUPFAM" id="SSF50447">
    <property type="entry name" value="Translation proteins"/>
    <property type="match status" value="1"/>
</dbReference>
<dbReference type="EC" id="3.6.5.n1" evidence="11 12"/>
<gene>
    <name evidence="12 14" type="primary">lepA</name>
    <name evidence="14" type="ORF">MAMC_02200</name>
</gene>
<dbReference type="CDD" id="cd16260">
    <property type="entry name" value="EF4_III"/>
    <property type="match status" value="1"/>
</dbReference>
<dbReference type="InterPro" id="IPR000640">
    <property type="entry name" value="EFG_V-like"/>
</dbReference>
<evidence type="ECO:0000256" key="12">
    <source>
        <dbReference type="HAMAP-Rule" id="MF_00071"/>
    </source>
</evidence>
<dbReference type="InterPro" id="IPR009000">
    <property type="entry name" value="Transl_B-barrel_sf"/>
</dbReference>
<reference evidence="14" key="1">
    <citation type="submission" date="2019-09" db="EMBL/GenBank/DDBJ databases">
        <authorList>
            <person name="Cremers G."/>
        </authorList>
    </citation>
    <scope>NUCLEOTIDE SEQUENCE [LARGE SCALE GENOMIC DNA]</scope>
    <source>
        <strain evidence="14">3B</strain>
    </source>
</reference>
<dbReference type="InterPro" id="IPR035647">
    <property type="entry name" value="EFG_III/V"/>
</dbReference>